<reference evidence="2 3" key="1">
    <citation type="submission" date="2007-05" db="EMBL/GenBank/DDBJ databases">
        <title>Complete sequence of Geobacter uraniireducens Rf4.</title>
        <authorList>
            <consortium name="US DOE Joint Genome Institute"/>
            <person name="Copeland A."/>
            <person name="Lucas S."/>
            <person name="Lapidus A."/>
            <person name="Barry K."/>
            <person name="Detter J.C."/>
            <person name="Glavina del Rio T."/>
            <person name="Hammon N."/>
            <person name="Israni S."/>
            <person name="Dalin E."/>
            <person name="Tice H."/>
            <person name="Pitluck S."/>
            <person name="Chertkov O."/>
            <person name="Brettin T."/>
            <person name="Bruce D."/>
            <person name="Han C."/>
            <person name="Schmutz J."/>
            <person name="Larimer F."/>
            <person name="Land M."/>
            <person name="Hauser L."/>
            <person name="Kyrpides N."/>
            <person name="Mikhailova N."/>
            <person name="Shelobolina E."/>
            <person name="Aklujkar M."/>
            <person name="Lovley D."/>
            <person name="Richardson P."/>
        </authorList>
    </citation>
    <scope>NUCLEOTIDE SEQUENCE [LARGE SCALE GENOMIC DNA]</scope>
    <source>
        <strain evidence="2 3">Rf4</strain>
    </source>
</reference>
<dbReference type="RefSeq" id="WP_011939993.1">
    <property type="nucleotide sequence ID" value="NC_009483.1"/>
</dbReference>
<accession>A5G6A9</accession>
<gene>
    <name evidence="2" type="ordered locus">Gura_3166</name>
</gene>
<dbReference type="AlphaFoldDB" id="A5G6A9"/>
<protein>
    <submittedName>
        <fullName evidence="2">Uncharacterized protein</fullName>
    </submittedName>
</protein>
<organism evidence="2 3">
    <name type="scientific">Geotalea uraniireducens (strain Rf4)</name>
    <name type="common">Geobacter uraniireducens</name>
    <dbReference type="NCBI Taxonomy" id="351605"/>
    <lineage>
        <taxon>Bacteria</taxon>
        <taxon>Pseudomonadati</taxon>
        <taxon>Thermodesulfobacteriota</taxon>
        <taxon>Desulfuromonadia</taxon>
        <taxon>Geobacterales</taxon>
        <taxon>Geobacteraceae</taxon>
        <taxon>Geotalea</taxon>
    </lineage>
</organism>
<name>A5G6A9_GEOUR</name>
<proteinExistence type="predicted"/>
<dbReference type="EMBL" id="CP000698">
    <property type="protein sequence ID" value="ABQ27327.1"/>
    <property type="molecule type" value="Genomic_DNA"/>
</dbReference>
<dbReference type="Proteomes" id="UP000006695">
    <property type="component" value="Chromosome"/>
</dbReference>
<sequence length="66" mass="7470">MLKNLSRHHEIHLVTRVEERALSFVDSLRIKIRNELMEMLSETNSGNELETGDGTLATGPLPHANF</sequence>
<evidence type="ECO:0000313" key="2">
    <source>
        <dbReference type="EMBL" id="ABQ27327.1"/>
    </source>
</evidence>
<dbReference type="HOGENOM" id="CLU_2825016_0_0_7"/>
<feature type="region of interest" description="Disordered" evidence="1">
    <location>
        <begin position="43"/>
        <end position="66"/>
    </location>
</feature>
<evidence type="ECO:0000313" key="3">
    <source>
        <dbReference type="Proteomes" id="UP000006695"/>
    </source>
</evidence>
<dbReference type="STRING" id="351605.Gura_3166"/>
<keyword evidence="3" id="KW-1185">Reference proteome</keyword>
<dbReference type="KEGG" id="gur:Gura_3166"/>
<evidence type="ECO:0000256" key="1">
    <source>
        <dbReference type="SAM" id="MobiDB-lite"/>
    </source>
</evidence>